<evidence type="ECO:0000256" key="7">
    <source>
        <dbReference type="ARBA" id="ARBA00022833"/>
    </source>
</evidence>
<dbReference type="PROSITE" id="PS50179">
    <property type="entry name" value="VHS"/>
    <property type="match status" value="1"/>
</dbReference>
<evidence type="ECO:0000256" key="1">
    <source>
        <dbReference type="ARBA" id="ARBA00004496"/>
    </source>
</evidence>
<keyword evidence="7" id="KW-0862">Zinc</keyword>
<dbReference type="Pfam" id="PF00790">
    <property type="entry name" value="VHS"/>
    <property type="match status" value="1"/>
</dbReference>
<proteinExistence type="predicted"/>
<keyword evidence="13" id="KW-0418">Kinase</keyword>
<dbReference type="InterPro" id="IPR008942">
    <property type="entry name" value="ENTH_VHS"/>
</dbReference>
<feature type="compositionally biased region" description="Polar residues" evidence="10">
    <location>
        <begin position="665"/>
        <end position="674"/>
    </location>
</feature>
<dbReference type="AlphaFoldDB" id="A0A226EGR5"/>
<dbReference type="InterPro" id="IPR024641">
    <property type="entry name" value="HRS_helical"/>
</dbReference>
<dbReference type="PANTHER" id="PTHR46275">
    <property type="entry name" value="HEPATOCYTE GROWTH FACTOR-REGULATED TYROSINE KINASE SUBSTRATE"/>
    <property type="match status" value="1"/>
</dbReference>
<feature type="region of interest" description="Disordered" evidence="10">
    <location>
        <begin position="652"/>
        <end position="757"/>
    </location>
</feature>
<dbReference type="GO" id="GO:0005769">
    <property type="term" value="C:early endosome"/>
    <property type="evidence" value="ECO:0007669"/>
    <property type="project" value="TreeGrafter"/>
</dbReference>
<evidence type="ECO:0000256" key="4">
    <source>
        <dbReference type="ARBA" id="ARBA00022553"/>
    </source>
</evidence>
<dbReference type="InterPro" id="IPR011011">
    <property type="entry name" value="Znf_FYVE_PHD"/>
</dbReference>
<dbReference type="STRING" id="158441.A0A226EGR5"/>
<comment type="caution">
    <text evidence="13">The sequence shown here is derived from an EMBL/GenBank/DDBJ whole genome shotgun (WGS) entry which is preliminary data.</text>
</comment>
<dbReference type="GO" id="GO:0008270">
    <property type="term" value="F:zinc ion binding"/>
    <property type="evidence" value="ECO:0007669"/>
    <property type="project" value="UniProtKB-KW"/>
</dbReference>
<dbReference type="CDD" id="cd21387">
    <property type="entry name" value="GAT_Hrs"/>
    <property type="match status" value="1"/>
</dbReference>
<feature type="compositionally biased region" description="Basic and acidic residues" evidence="10">
    <location>
        <begin position="373"/>
        <end position="386"/>
    </location>
</feature>
<dbReference type="Gene3D" id="3.30.40.10">
    <property type="entry name" value="Zinc/RING finger domain, C3HC4 (zinc finger)"/>
    <property type="match status" value="1"/>
</dbReference>
<dbReference type="Pfam" id="PF01363">
    <property type="entry name" value="FYVE"/>
    <property type="match status" value="1"/>
</dbReference>
<feature type="coiled-coil region" evidence="9">
    <location>
        <begin position="555"/>
        <end position="591"/>
    </location>
</feature>
<feature type="compositionally biased region" description="Pro residues" evidence="10">
    <location>
        <begin position="714"/>
        <end position="727"/>
    </location>
</feature>
<dbReference type="PIRSF" id="PIRSF036956">
    <property type="entry name" value="Hrs_Vps27"/>
    <property type="match status" value="1"/>
</dbReference>
<feature type="compositionally biased region" description="Polar residues" evidence="10">
    <location>
        <begin position="747"/>
        <end position="757"/>
    </location>
</feature>
<feature type="domain" description="FYVE-type" evidence="11">
    <location>
        <begin position="162"/>
        <end position="222"/>
    </location>
</feature>
<feature type="compositionally biased region" description="Low complexity" evidence="10">
    <location>
        <begin position="675"/>
        <end position="713"/>
    </location>
</feature>
<evidence type="ECO:0000259" key="12">
    <source>
        <dbReference type="PROSITE" id="PS50179"/>
    </source>
</evidence>
<dbReference type="GO" id="GO:0016301">
    <property type="term" value="F:kinase activity"/>
    <property type="evidence" value="ECO:0007669"/>
    <property type="project" value="UniProtKB-KW"/>
</dbReference>
<evidence type="ECO:0000313" key="13">
    <source>
        <dbReference type="EMBL" id="OXA56337.1"/>
    </source>
</evidence>
<dbReference type="CDD" id="cd15720">
    <property type="entry name" value="FYVE_Hrs"/>
    <property type="match status" value="1"/>
</dbReference>
<dbReference type="Pfam" id="PF12210">
    <property type="entry name" value="Hrs_helical"/>
    <property type="match status" value="1"/>
</dbReference>
<name>A0A226EGR5_FOLCA</name>
<feature type="region of interest" description="Disordered" evidence="10">
    <location>
        <begin position="272"/>
        <end position="298"/>
    </location>
</feature>
<dbReference type="SUPFAM" id="SSF57903">
    <property type="entry name" value="FYVE/PHD zinc finger"/>
    <property type="match status" value="1"/>
</dbReference>
<keyword evidence="6 8" id="KW-0863">Zinc-finger</keyword>
<keyword evidence="14" id="KW-1185">Reference proteome</keyword>
<evidence type="ECO:0000256" key="2">
    <source>
        <dbReference type="ARBA" id="ARBA00015450"/>
    </source>
</evidence>
<dbReference type="PROSITE" id="PS50178">
    <property type="entry name" value="ZF_FYVE"/>
    <property type="match status" value="1"/>
</dbReference>
<dbReference type="GO" id="GO:0032456">
    <property type="term" value="P:endocytic recycling"/>
    <property type="evidence" value="ECO:0007669"/>
    <property type="project" value="TreeGrafter"/>
</dbReference>
<dbReference type="SMART" id="SM00064">
    <property type="entry name" value="FYVE"/>
    <property type="match status" value="1"/>
</dbReference>
<dbReference type="OrthoDB" id="957735at2759"/>
<dbReference type="GO" id="GO:0031623">
    <property type="term" value="P:receptor internalization"/>
    <property type="evidence" value="ECO:0007669"/>
    <property type="project" value="TreeGrafter"/>
</dbReference>
<evidence type="ECO:0000259" key="11">
    <source>
        <dbReference type="PROSITE" id="PS50178"/>
    </source>
</evidence>
<feature type="compositionally biased region" description="Low complexity" evidence="10">
    <location>
        <begin position="394"/>
        <end position="405"/>
    </location>
</feature>
<dbReference type="OMA" id="DQQCSAK"/>
<dbReference type="SUPFAM" id="SSF48464">
    <property type="entry name" value="ENTH/VHS domain"/>
    <property type="match status" value="1"/>
</dbReference>
<dbReference type="SMART" id="SM00288">
    <property type="entry name" value="VHS"/>
    <property type="match status" value="1"/>
</dbReference>
<keyword evidence="3" id="KW-0963">Cytoplasm</keyword>
<dbReference type="EMBL" id="LNIX01000004">
    <property type="protein sequence ID" value="OXA56337.1"/>
    <property type="molecule type" value="Genomic_DNA"/>
</dbReference>
<dbReference type="PROSITE" id="PS50330">
    <property type="entry name" value="UIM"/>
    <property type="match status" value="1"/>
</dbReference>
<reference evidence="13 14" key="1">
    <citation type="submission" date="2015-12" db="EMBL/GenBank/DDBJ databases">
        <title>The genome of Folsomia candida.</title>
        <authorList>
            <person name="Faddeeva A."/>
            <person name="Derks M.F."/>
            <person name="Anvar Y."/>
            <person name="Smit S."/>
            <person name="Van Straalen N."/>
            <person name="Roelofs D."/>
        </authorList>
    </citation>
    <scope>NUCLEOTIDE SEQUENCE [LARGE SCALE GENOMIC DNA]</scope>
    <source>
        <strain evidence="13 14">VU population</strain>
        <tissue evidence="13">Whole body</tissue>
    </source>
</reference>
<dbReference type="PANTHER" id="PTHR46275:SF1">
    <property type="entry name" value="HEPATOCYTE GROWTH FACTOR-REGULATED TYROSINE KINASE SUBSTRATE"/>
    <property type="match status" value="1"/>
</dbReference>
<evidence type="ECO:0000256" key="6">
    <source>
        <dbReference type="ARBA" id="ARBA00022771"/>
    </source>
</evidence>
<dbReference type="InterPro" id="IPR003903">
    <property type="entry name" value="UIM_dom"/>
</dbReference>
<dbReference type="InterPro" id="IPR002014">
    <property type="entry name" value="VHS_dom"/>
</dbReference>
<comment type="subcellular location">
    <subcellularLocation>
        <location evidence="1">Cytoplasm</location>
    </subcellularLocation>
</comment>
<dbReference type="InterPro" id="IPR017073">
    <property type="entry name" value="HGS/VPS27"/>
</dbReference>
<accession>A0A226EGR5</accession>
<feature type="compositionally biased region" description="Low complexity" evidence="10">
    <location>
        <begin position="728"/>
        <end position="738"/>
    </location>
</feature>
<keyword evidence="13" id="KW-0808">Transferase</keyword>
<feature type="region of interest" description="Disordered" evidence="10">
    <location>
        <begin position="223"/>
        <end position="254"/>
    </location>
</feature>
<dbReference type="CDD" id="cd03569">
    <property type="entry name" value="VHS_Hrs"/>
    <property type="match status" value="1"/>
</dbReference>
<feature type="domain" description="VHS" evidence="12">
    <location>
        <begin position="17"/>
        <end position="145"/>
    </location>
</feature>
<evidence type="ECO:0000256" key="3">
    <source>
        <dbReference type="ARBA" id="ARBA00022490"/>
    </source>
</evidence>
<evidence type="ECO:0000256" key="10">
    <source>
        <dbReference type="SAM" id="MobiDB-lite"/>
    </source>
</evidence>
<gene>
    <name evidence="13" type="ORF">Fcan01_09741</name>
</gene>
<evidence type="ECO:0000256" key="8">
    <source>
        <dbReference type="PROSITE-ProRule" id="PRU00091"/>
    </source>
</evidence>
<keyword evidence="4" id="KW-0597">Phosphoprotein</keyword>
<keyword evidence="5" id="KW-0479">Metal-binding</keyword>
<dbReference type="InterPro" id="IPR017455">
    <property type="entry name" value="Znf_FYVE-rel"/>
</dbReference>
<dbReference type="Gene3D" id="1.25.40.90">
    <property type="match status" value="1"/>
</dbReference>
<dbReference type="GO" id="GO:0035091">
    <property type="term" value="F:phosphatidylinositol binding"/>
    <property type="evidence" value="ECO:0007669"/>
    <property type="project" value="InterPro"/>
</dbReference>
<feature type="region of interest" description="Disordered" evidence="10">
    <location>
        <begin position="329"/>
        <end position="411"/>
    </location>
</feature>
<dbReference type="InterPro" id="IPR000306">
    <property type="entry name" value="Znf_FYVE"/>
</dbReference>
<evidence type="ECO:0000256" key="9">
    <source>
        <dbReference type="SAM" id="Coils"/>
    </source>
</evidence>
<sequence length="757" mass="84968">MFKTSGHAQFDKLLEKATSNLLLEPDWTSIMTICDLIRQKDCQAKYGVAAIKKKLHHQNPHVALFGLLVIESVVKNCGSPVHDEVATKQFMEELRELAKTTHHENVKDKILELILTWAHAFRKIPTYRAVQDVVNIMKAEGAAFKPLQESDAMFVADTAPEWADGECCHRCRTEFGIVVRKHHCRACGQIFCNKCSSKICTLPKFGIEKEVRVCDSCFEKYGKDGSSTSDPDDMITRAAQPPLPRKTNSKTSTALSLDQQILNEVLAASLAESEAKAQSSPQSQAPRTKTEEELAEEEQLQLALAISQSEAEAKEQEAKKRNMSAYAYTPAAEVNNSSQNSHDRERINEKGSPQKSVESEDPELARYLNRGYWENRSKDENSKEETGGVGGTGTMMSKSGGTSSVDKSAANNKSWNSMSGYSFLPSAPIKDNNKDKSEQAEGIDTFVENLRCQIEMFVNRMKSNSSRGRPIAYDTSVQGLFMNITALHSQLLNFIQAQDNARTYYEGLQDKLGQIRDARAALDDLRFEHTEKLRLEAEEQERMRQYQMAQKLQIMRQKKQEYLQYQRQLAMQRMQDQEREMQMRIEQQTRQMGAVQNPYGGYQVPPGGYMPPGPDNMAYMQQQQQGIQPGMIPPNVTIGQQGQIPMGQFIPNQGGQQYMPPISTHIPQQIPVSTPMSPQHAMMPPSPQQQQQQQQQQGGMPPQNQPIVYQQQQQPPPPPTSSDPNAPPVSQQLQQPQQAPAPPPQHEASTAQLISFD</sequence>
<evidence type="ECO:0000313" key="14">
    <source>
        <dbReference type="Proteomes" id="UP000198287"/>
    </source>
</evidence>
<dbReference type="InterPro" id="IPR013083">
    <property type="entry name" value="Znf_RING/FYVE/PHD"/>
</dbReference>
<keyword evidence="9" id="KW-0175">Coiled coil</keyword>
<dbReference type="Gene3D" id="1.20.5.1940">
    <property type="match status" value="1"/>
</dbReference>
<evidence type="ECO:0000256" key="5">
    <source>
        <dbReference type="ARBA" id="ARBA00022723"/>
    </source>
</evidence>
<dbReference type="GO" id="GO:0043130">
    <property type="term" value="F:ubiquitin binding"/>
    <property type="evidence" value="ECO:0007669"/>
    <property type="project" value="InterPro"/>
</dbReference>
<protein>
    <recommendedName>
        <fullName evidence="2">Hepatocyte growth factor-regulated tyrosine kinase substrate</fullName>
    </recommendedName>
</protein>
<dbReference type="Proteomes" id="UP000198287">
    <property type="component" value="Unassembled WGS sequence"/>
</dbReference>
<organism evidence="13 14">
    <name type="scientific">Folsomia candida</name>
    <name type="common">Springtail</name>
    <dbReference type="NCBI Taxonomy" id="158441"/>
    <lineage>
        <taxon>Eukaryota</taxon>
        <taxon>Metazoa</taxon>
        <taxon>Ecdysozoa</taxon>
        <taxon>Arthropoda</taxon>
        <taxon>Hexapoda</taxon>
        <taxon>Collembola</taxon>
        <taxon>Entomobryomorpha</taxon>
        <taxon>Isotomoidea</taxon>
        <taxon>Isotomidae</taxon>
        <taxon>Proisotominae</taxon>
        <taxon>Folsomia</taxon>
    </lineage>
</organism>